<dbReference type="Gene3D" id="3.10.620.30">
    <property type="match status" value="1"/>
</dbReference>
<accession>A0A4R8V892</accession>
<proteinExistence type="predicted"/>
<sequence length="759" mass="80095">MRRSAVPDRKPARAASRLDRTDLRRSALILLAFAVTLGGLHTILDGVAWWILCTVLCLAVFGAGTIVRTVLAAGSILARILAPVAGLLVAAVVVMVRFGSGSGIAGVLPTSDTVEVFRKLIRDAGYSITWQNVPANADDAISFVLALGVIALAVVAEIAAFSLRLPALVGIPLAVIFLVPGMTPEGKTDGWFFAASALAYLSLLIAGRPRHVIPAVAVGAIAVVSGLILPGALPSTDITATSNGLGPSVSTGVNPVLHLGDDLRQGDKHIALTYSTVSGEPEYLRLAEISDFFSKDWGPSQPNLDPRNRPVEFPRPPGLDVGVTTDREVSYIHVANLVSPWLPVPYPASSVTGLTGSWQYLPESFTVASNLTLARGENYTVASVKLEPTPQQLLAAGTRVPADLANYLVLPPDTPEIIASTATKVTTGDSSNYQKALALQEYLRSAPFHYSETAPVTDGYDGTGVEYVAAFLKEQSGYCIHFASAMAVMARELGIPSRIIVGFQPGSLQNGEDRGRKIYAVTTHDLHAWPELYFSGIGWVRFEPTPSRGSVPDYANQTTAGVPPVTVGGSGPSSPSKGDHSGAPQIDEGPTVTRWLTSGDWSAWFAIAGILALLVFLIFLPALVRSLRRRRRLSRLASGRGTVASAWREIIETAEDIGIVIPPTLTPREAVARLDRVRGMSGGAGESLARVGLALEREGYGPGGGVSARSAEERRALAADVTAVLSCLSASVDANARAKATMLPRSLVSRISTSVARFG</sequence>
<dbReference type="InterPro" id="IPR021878">
    <property type="entry name" value="TgpA_N"/>
</dbReference>
<feature type="transmembrane region" description="Helical" evidence="2">
    <location>
        <begin position="601"/>
        <end position="624"/>
    </location>
</feature>
<keyword evidence="2" id="KW-0472">Membrane</keyword>
<dbReference type="InterPro" id="IPR002931">
    <property type="entry name" value="Transglutaminase-like"/>
</dbReference>
<dbReference type="SUPFAM" id="SSF54001">
    <property type="entry name" value="Cysteine proteinases"/>
    <property type="match status" value="1"/>
</dbReference>
<feature type="compositionally biased region" description="Low complexity" evidence="1">
    <location>
        <begin position="558"/>
        <end position="576"/>
    </location>
</feature>
<feature type="transmembrane region" description="Helical" evidence="2">
    <location>
        <begin position="26"/>
        <end position="43"/>
    </location>
</feature>
<dbReference type="Proteomes" id="UP000298488">
    <property type="component" value="Unassembled WGS sequence"/>
</dbReference>
<evidence type="ECO:0000313" key="5">
    <source>
        <dbReference type="Proteomes" id="UP000298488"/>
    </source>
</evidence>
<dbReference type="Pfam" id="PF11992">
    <property type="entry name" value="TgpA_N"/>
    <property type="match status" value="1"/>
</dbReference>
<evidence type="ECO:0000313" key="4">
    <source>
        <dbReference type="EMBL" id="TFB79361.1"/>
    </source>
</evidence>
<comment type="caution">
    <text evidence="4">The sequence shown here is derived from an EMBL/GenBank/DDBJ whole genome shotgun (WGS) entry which is preliminary data.</text>
</comment>
<protein>
    <recommendedName>
        <fullName evidence="3">Transglutaminase-like domain-containing protein</fullName>
    </recommendedName>
</protein>
<reference evidence="4 5" key="1">
    <citation type="submission" date="2019-03" db="EMBL/GenBank/DDBJ databases">
        <title>Genomics of glacier-inhabiting Cryobacterium strains.</title>
        <authorList>
            <person name="Liu Q."/>
            <person name="Xin Y.-H."/>
        </authorList>
    </citation>
    <scope>NUCLEOTIDE SEQUENCE [LARGE SCALE GENOMIC DNA]</scope>
    <source>
        <strain evidence="4 5">CGMCC 1.10440</strain>
    </source>
</reference>
<dbReference type="SMART" id="SM00460">
    <property type="entry name" value="TGc"/>
    <property type="match status" value="1"/>
</dbReference>
<dbReference type="AlphaFoldDB" id="A0A4R8V892"/>
<gene>
    <name evidence="4" type="ORF">E3N84_04400</name>
</gene>
<feature type="transmembrane region" description="Helical" evidence="2">
    <location>
        <begin position="213"/>
        <end position="233"/>
    </location>
</feature>
<feature type="transmembrane region" description="Helical" evidence="2">
    <location>
        <begin position="49"/>
        <end position="71"/>
    </location>
</feature>
<feature type="transmembrane region" description="Helical" evidence="2">
    <location>
        <begin position="80"/>
        <end position="99"/>
    </location>
</feature>
<feature type="domain" description="Transglutaminase-like" evidence="3">
    <location>
        <begin position="471"/>
        <end position="546"/>
    </location>
</feature>
<name>A0A4R8V892_9MICO</name>
<evidence type="ECO:0000256" key="2">
    <source>
        <dbReference type="SAM" id="Phobius"/>
    </source>
</evidence>
<feature type="transmembrane region" description="Helical" evidence="2">
    <location>
        <begin position="190"/>
        <end position="206"/>
    </location>
</feature>
<keyword evidence="2" id="KW-1133">Transmembrane helix</keyword>
<dbReference type="Pfam" id="PF01841">
    <property type="entry name" value="Transglut_core"/>
    <property type="match status" value="1"/>
</dbReference>
<dbReference type="InterPro" id="IPR038765">
    <property type="entry name" value="Papain-like_cys_pep_sf"/>
</dbReference>
<feature type="transmembrane region" description="Helical" evidence="2">
    <location>
        <begin position="167"/>
        <end position="184"/>
    </location>
</feature>
<dbReference type="OrthoDB" id="9804023at2"/>
<dbReference type="PANTHER" id="PTHR42736:SF1">
    <property type="entry name" value="PROTEIN-GLUTAMINE GAMMA-GLUTAMYLTRANSFERASE"/>
    <property type="match status" value="1"/>
</dbReference>
<keyword evidence="2" id="KW-0812">Transmembrane</keyword>
<dbReference type="PANTHER" id="PTHR42736">
    <property type="entry name" value="PROTEIN-GLUTAMINE GAMMA-GLUTAMYLTRANSFERASE"/>
    <property type="match status" value="1"/>
</dbReference>
<dbReference type="EMBL" id="SOFI01000003">
    <property type="protein sequence ID" value="TFB79361.1"/>
    <property type="molecule type" value="Genomic_DNA"/>
</dbReference>
<evidence type="ECO:0000256" key="1">
    <source>
        <dbReference type="SAM" id="MobiDB-lite"/>
    </source>
</evidence>
<dbReference type="InterPro" id="IPR052901">
    <property type="entry name" value="Bact_TGase-like"/>
</dbReference>
<evidence type="ECO:0000259" key="3">
    <source>
        <dbReference type="SMART" id="SM00460"/>
    </source>
</evidence>
<feature type="region of interest" description="Disordered" evidence="1">
    <location>
        <begin position="556"/>
        <end position="589"/>
    </location>
</feature>
<feature type="transmembrane region" description="Helical" evidence="2">
    <location>
        <begin position="140"/>
        <end position="160"/>
    </location>
</feature>
<organism evidence="4 5">
    <name type="scientific">Terrimesophilobacter mesophilus</name>
    <dbReference type="NCBI Taxonomy" id="433647"/>
    <lineage>
        <taxon>Bacteria</taxon>
        <taxon>Bacillati</taxon>
        <taxon>Actinomycetota</taxon>
        <taxon>Actinomycetes</taxon>
        <taxon>Micrococcales</taxon>
        <taxon>Microbacteriaceae</taxon>
        <taxon>Terrimesophilobacter</taxon>
    </lineage>
</organism>
<keyword evidence="5" id="KW-1185">Reference proteome</keyword>